<dbReference type="InterPro" id="IPR011559">
    <property type="entry name" value="Initiation_fac_2B_a/b/d"/>
</dbReference>
<evidence type="ECO:0000256" key="1">
    <source>
        <dbReference type="ARBA" id="ARBA00023235"/>
    </source>
</evidence>
<dbReference type="PANTHER" id="PTHR43475:SF2">
    <property type="entry name" value="RIBOSE 1,5-BISPHOSPHATE ISOMERASE"/>
    <property type="match status" value="1"/>
</dbReference>
<accession>A0A447IUB2</accession>
<evidence type="ECO:0000313" key="3">
    <source>
        <dbReference type="EMBL" id="VDS11076.1"/>
    </source>
</evidence>
<organism evidence="3">
    <name type="scientific">uncultured Candidatus Micrarchaeota archaeon</name>
    <dbReference type="NCBI Taxonomy" id="2220064"/>
    <lineage>
        <taxon>Archaea</taxon>
        <taxon>Candidatus Micrarchaeota</taxon>
        <taxon>environmental samples</taxon>
    </lineage>
</organism>
<dbReference type="GO" id="GO:0019509">
    <property type="term" value="P:L-methionine salvage from methylthioadenosine"/>
    <property type="evidence" value="ECO:0007669"/>
    <property type="project" value="TreeGrafter"/>
</dbReference>
<dbReference type="Pfam" id="PF01008">
    <property type="entry name" value="IF-2B"/>
    <property type="match status" value="1"/>
</dbReference>
<dbReference type="EMBL" id="LR131703">
    <property type="protein sequence ID" value="VDS11091.1"/>
    <property type="molecule type" value="Genomic_DNA"/>
</dbReference>
<reference evidence="3" key="1">
    <citation type="submission" date="2018-12" db="EMBL/GenBank/DDBJ databases">
        <authorList>
            <person name="Jaffe A."/>
        </authorList>
    </citation>
    <scope>NUCLEOTIDE SEQUENCE</scope>
</reference>
<protein>
    <submittedName>
        <fullName evidence="3">R15P Isomerase</fullName>
    </submittedName>
</protein>
<dbReference type="EMBL" id="LR131688">
    <property type="protein sequence ID" value="VDS11076.1"/>
    <property type="molecule type" value="Genomic_DNA"/>
</dbReference>
<dbReference type="InterPro" id="IPR042529">
    <property type="entry name" value="IF_2B-like_C"/>
</dbReference>
<keyword evidence="1 3" id="KW-0413">Isomerase</keyword>
<dbReference type="AlphaFoldDB" id="A0A447IUB2"/>
<comment type="similarity">
    <text evidence="2">Belongs to the eIF-2B alpha/beta/delta subunits family.</text>
</comment>
<dbReference type="NCBIfam" id="TIGR00524">
    <property type="entry name" value="eIF-2B_rel"/>
    <property type="match status" value="1"/>
</dbReference>
<dbReference type="EMBL" id="LR131698">
    <property type="protein sequence ID" value="VDS11086.1"/>
    <property type="molecule type" value="Genomic_DNA"/>
</dbReference>
<sequence>MQKAVEKIINDIKKLKIQGARNVAKSALTALALQISASRADGLNELYNEILGVAEKLANSRPTEPMMRNNIEDITRFALMQIKMKNVRTVGAVKKLLVEREETLLKKMDEDIAKIAEYGAKIIPENAVVITHCHSSSVTRIFKKAKEMGKNFEVIACETRPLYQGRITARELIEAKIKTTLIVDGAVNVFMKKADMCIVGADAITSRGDLINKVGTSTVAHIARMHDVSFYSAAELFKYSPLTAYGQRERIEQRAIAEIWDKPPKSLTIANPAFDATAAHYITGYITEVGIISAQSLFAIATQKLGIKIYE</sequence>
<dbReference type="InterPro" id="IPR000649">
    <property type="entry name" value="IF-2B-related"/>
</dbReference>
<proteinExistence type="inferred from homology"/>
<dbReference type="SUPFAM" id="SSF100950">
    <property type="entry name" value="NagB/RpiA/CoA transferase-like"/>
    <property type="match status" value="1"/>
</dbReference>
<dbReference type="GO" id="GO:0046523">
    <property type="term" value="F:S-methyl-5-thioribose-1-phosphate isomerase activity"/>
    <property type="evidence" value="ECO:0007669"/>
    <property type="project" value="TreeGrafter"/>
</dbReference>
<gene>
    <name evidence="3" type="primary">e2b2</name>
</gene>
<dbReference type="Gene3D" id="3.40.50.10470">
    <property type="entry name" value="Translation initiation factor eif-2b, domain 2"/>
    <property type="match status" value="1"/>
</dbReference>
<dbReference type="Gene3D" id="1.20.120.420">
    <property type="entry name" value="translation initiation factor eif-2b, domain 1"/>
    <property type="match status" value="1"/>
</dbReference>
<name>A0A447IUB2_9ARCH</name>
<evidence type="ECO:0000256" key="2">
    <source>
        <dbReference type="RuleBase" id="RU003814"/>
    </source>
</evidence>
<dbReference type="InterPro" id="IPR037171">
    <property type="entry name" value="NagB/RpiA_transferase-like"/>
</dbReference>
<dbReference type="EMBL" id="LR131678">
    <property type="protein sequence ID" value="VDS11066.1"/>
    <property type="molecule type" value="Genomic_DNA"/>
</dbReference>
<dbReference type="InterPro" id="IPR027363">
    <property type="entry name" value="M1Pi_N"/>
</dbReference>
<dbReference type="PANTHER" id="PTHR43475">
    <property type="entry name" value="METHYLTHIORIBOSE-1-PHOSPHATE ISOMERASE"/>
    <property type="match status" value="1"/>
</dbReference>